<evidence type="ECO:0000313" key="7">
    <source>
        <dbReference type="EMBL" id="KAK7912757.1"/>
    </source>
</evidence>
<dbReference type="PANTHER" id="PTHR17615:SF8">
    <property type="entry name" value="ENDOSOMAL TRANSMEMBRANE EPSIN INTERACTOR 1"/>
    <property type="match status" value="1"/>
</dbReference>
<reference evidence="8" key="1">
    <citation type="submission" date="2024-04" db="EMBL/GenBank/DDBJ databases">
        <title>Salinicola lusitanus LLJ914,a marine bacterium isolated from the Okinawa Trough.</title>
        <authorList>
            <person name="Li J."/>
        </authorList>
    </citation>
    <scope>NUCLEOTIDE SEQUENCE [LARGE SCALE GENOMIC DNA]</scope>
</reference>
<evidence type="ECO:0000256" key="2">
    <source>
        <dbReference type="ARBA" id="ARBA00022692"/>
    </source>
</evidence>
<proteinExistence type="inferred from homology"/>
<dbReference type="AlphaFoldDB" id="A0AAW0P8P5"/>
<dbReference type="PANTHER" id="PTHR17615">
    <property type="entry name" value="PROTEIN FAM189A"/>
    <property type="match status" value="1"/>
</dbReference>
<comment type="subcellular location">
    <subcellularLocation>
        <location evidence="1">Membrane</location>
        <topology evidence="1">Multi-pass membrane protein</topology>
    </subcellularLocation>
</comment>
<evidence type="ECO:0000256" key="6">
    <source>
        <dbReference type="SAM" id="Phobius"/>
    </source>
</evidence>
<keyword evidence="8" id="KW-1185">Reference proteome</keyword>
<evidence type="ECO:0000256" key="5">
    <source>
        <dbReference type="ARBA" id="ARBA00034309"/>
    </source>
</evidence>
<protein>
    <recommendedName>
        <fullName evidence="9">Family with sequence similarity 189 member A1</fullName>
    </recommendedName>
</protein>
<evidence type="ECO:0000256" key="1">
    <source>
        <dbReference type="ARBA" id="ARBA00004141"/>
    </source>
</evidence>
<comment type="similarity">
    <text evidence="5">Belongs to the ENTREP family.</text>
</comment>
<dbReference type="Proteomes" id="UP001460270">
    <property type="component" value="Unassembled WGS sequence"/>
</dbReference>
<dbReference type="Pfam" id="PF04103">
    <property type="entry name" value="CD20"/>
    <property type="match status" value="1"/>
</dbReference>
<dbReference type="InterPro" id="IPR007237">
    <property type="entry name" value="CD20-like"/>
</dbReference>
<accession>A0AAW0P8P5</accession>
<evidence type="ECO:0000256" key="4">
    <source>
        <dbReference type="ARBA" id="ARBA00023136"/>
    </source>
</evidence>
<feature type="transmembrane region" description="Helical" evidence="6">
    <location>
        <begin position="86"/>
        <end position="103"/>
    </location>
</feature>
<comment type="caution">
    <text evidence="7">The sequence shown here is derived from an EMBL/GenBank/DDBJ whole genome shotgun (WGS) entry which is preliminary data.</text>
</comment>
<evidence type="ECO:0000313" key="8">
    <source>
        <dbReference type="Proteomes" id="UP001460270"/>
    </source>
</evidence>
<evidence type="ECO:0008006" key="9">
    <source>
        <dbReference type="Google" id="ProtNLM"/>
    </source>
</evidence>
<sequence length="194" mass="20630">MSLPVVLPGSCCPAVGSSHTDSSHRQRPRSLWCSRADGAASARPLPGRPLLSLGLLQLLLGGSMVALSYGALSLSSSPPVRNSCPFWAGSSVILSGIVGLLTWRRPMLLMVTCSSSCRWSASSSVWLAFALCCQGAQLVSNMSSCQQVGDTCHCCLLALSSKCPRQVLELQPAHSCTHEDPAQEMHRSDAWMCL</sequence>
<keyword evidence="3 6" id="KW-1133">Transmembrane helix</keyword>
<name>A0AAW0P8P5_9GOBI</name>
<dbReference type="GO" id="GO:0016020">
    <property type="term" value="C:membrane"/>
    <property type="evidence" value="ECO:0007669"/>
    <property type="project" value="UniProtKB-SubCell"/>
</dbReference>
<feature type="transmembrane region" description="Helical" evidence="6">
    <location>
        <begin position="50"/>
        <end position="74"/>
    </location>
</feature>
<keyword evidence="4 6" id="KW-0472">Membrane</keyword>
<dbReference type="EMBL" id="JBBPFD010000009">
    <property type="protein sequence ID" value="KAK7912757.1"/>
    <property type="molecule type" value="Genomic_DNA"/>
</dbReference>
<organism evidence="7 8">
    <name type="scientific">Mugilogobius chulae</name>
    <name type="common">yellowstripe goby</name>
    <dbReference type="NCBI Taxonomy" id="88201"/>
    <lineage>
        <taxon>Eukaryota</taxon>
        <taxon>Metazoa</taxon>
        <taxon>Chordata</taxon>
        <taxon>Craniata</taxon>
        <taxon>Vertebrata</taxon>
        <taxon>Euteleostomi</taxon>
        <taxon>Actinopterygii</taxon>
        <taxon>Neopterygii</taxon>
        <taxon>Teleostei</taxon>
        <taxon>Neoteleostei</taxon>
        <taxon>Acanthomorphata</taxon>
        <taxon>Gobiaria</taxon>
        <taxon>Gobiiformes</taxon>
        <taxon>Gobioidei</taxon>
        <taxon>Gobiidae</taxon>
        <taxon>Gobionellinae</taxon>
        <taxon>Mugilogobius</taxon>
    </lineage>
</organism>
<evidence type="ECO:0000256" key="3">
    <source>
        <dbReference type="ARBA" id="ARBA00022989"/>
    </source>
</evidence>
<gene>
    <name evidence="7" type="ORF">WMY93_012968</name>
</gene>
<dbReference type="InterPro" id="IPR030431">
    <property type="entry name" value="ENTREP1-3"/>
</dbReference>
<keyword evidence="2 6" id="KW-0812">Transmembrane</keyword>